<protein>
    <submittedName>
        <fullName evidence="1">Uncharacterized protein</fullName>
    </submittedName>
</protein>
<name>A0AAV7Q9C1_PLEWA</name>
<dbReference type="EMBL" id="JANPWB010000010">
    <property type="protein sequence ID" value="KAJ1136996.1"/>
    <property type="molecule type" value="Genomic_DNA"/>
</dbReference>
<sequence length="77" mass="8577">MSEEQEPNQFYCVVIKKEDELEDGYHDNSVPEFTGNAVSPDTLSQTLKSEEVSCVSIGPEPNKPDEITFIGKTRGNK</sequence>
<dbReference type="AlphaFoldDB" id="A0AAV7Q9C1"/>
<organism evidence="1 2">
    <name type="scientific">Pleurodeles waltl</name>
    <name type="common">Iberian ribbed newt</name>
    <dbReference type="NCBI Taxonomy" id="8319"/>
    <lineage>
        <taxon>Eukaryota</taxon>
        <taxon>Metazoa</taxon>
        <taxon>Chordata</taxon>
        <taxon>Craniata</taxon>
        <taxon>Vertebrata</taxon>
        <taxon>Euteleostomi</taxon>
        <taxon>Amphibia</taxon>
        <taxon>Batrachia</taxon>
        <taxon>Caudata</taxon>
        <taxon>Salamandroidea</taxon>
        <taxon>Salamandridae</taxon>
        <taxon>Pleurodelinae</taxon>
        <taxon>Pleurodeles</taxon>
    </lineage>
</organism>
<comment type="caution">
    <text evidence="1">The sequence shown here is derived from an EMBL/GenBank/DDBJ whole genome shotgun (WGS) entry which is preliminary data.</text>
</comment>
<keyword evidence="2" id="KW-1185">Reference proteome</keyword>
<accession>A0AAV7Q9C1</accession>
<proteinExistence type="predicted"/>
<evidence type="ECO:0000313" key="1">
    <source>
        <dbReference type="EMBL" id="KAJ1136996.1"/>
    </source>
</evidence>
<reference evidence="1" key="1">
    <citation type="journal article" date="2022" name="bioRxiv">
        <title>Sequencing and chromosome-scale assembly of the giantPleurodeles waltlgenome.</title>
        <authorList>
            <person name="Brown T."/>
            <person name="Elewa A."/>
            <person name="Iarovenko S."/>
            <person name="Subramanian E."/>
            <person name="Araus A.J."/>
            <person name="Petzold A."/>
            <person name="Susuki M."/>
            <person name="Suzuki K.-i.T."/>
            <person name="Hayashi T."/>
            <person name="Toyoda A."/>
            <person name="Oliveira C."/>
            <person name="Osipova E."/>
            <person name="Leigh N.D."/>
            <person name="Simon A."/>
            <person name="Yun M.H."/>
        </authorList>
    </citation>
    <scope>NUCLEOTIDE SEQUENCE</scope>
    <source>
        <strain evidence="1">20211129_DDA</strain>
        <tissue evidence="1">Liver</tissue>
    </source>
</reference>
<dbReference type="Proteomes" id="UP001066276">
    <property type="component" value="Chromosome 6"/>
</dbReference>
<evidence type="ECO:0000313" key="2">
    <source>
        <dbReference type="Proteomes" id="UP001066276"/>
    </source>
</evidence>
<gene>
    <name evidence="1" type="ORF">NDU88_003409</name>
</gene>